<dbReference type="GO" id="GO:0005886">
    <property type="term" value="C:plasma membrane"/>
    <property type="evidence" value="ECO:0007669"/>
    <property type="project" value="UniProtKB-SubCell"/>
</dbReference>
<comment type="function">
    <text evidence="9">This protein specifically catalyzes the removal of signal peptides from prolipoproteins.</text>
</comment>
<dbReference type="GO" id="GO:0006508">
    <property type="term" value="P:proteolysis"/>
    <property type="evidence" value="ECO:0007669"/>
    <property type="project" value="UniProtKB-KW"/>
</dbReference>
<dbReference type="GO" id="GO:0004190">
    <property type="term" value="F:aspartic-type endopeptidase activity"/>
    <property type="evidence" value="ECO:0007669"/>
    <property type="project" value="UniProtKB-UniRule"/>
</dbReference>
<comment type="similarity">
    <text evidence="1 9 10">Belongs to the peptidase A8 family.</text>
</comment>
<evidence type="ECO:0000256" key="3">
    <source>
        <dbReference type="ARBA" id="ARBA00022670"/>
    </source>
</evidence>
<dbReference type="PANTHER" id="PTHR33695:SF1">
    <property type="entry name" value="LIPOPROTEIN SIGNAL PEPTIDASE"/>
    <property type="match status" value="1"/>
</dbReference>
<comment type="subcellular location">
    <subcellularLocation>
        <location evidence="9">Cell membrane</location>
        <topology evidence="9">Multi-pass membrane protein</topology>
    </subcellularLocation>
</comment>
<evidence type="ECO:0000256" key="4">
    <source>
        <dbReference type="ARBA" id="ARBA00022692"/>
    </source>
</evidence>
<dbReference type="EMBL" id="QMIG01000004">
    <property type="protein sequence ID" value="RAW16353.1"/>
    <property type="molecule type" value="Genomic_DNA"/>
</dbReference>
<comment type="pathway">
    <text evidence="9">Protein modification; lipoprotein biosynthesis (signal peptide cleavage).</text>
</comment>
<protein>
    <recommendedName>
        <fullName evidence="9">Lipoprotein signal peptidase</fullName>
        <ecNumber evidence="9">3.4.23.36</ecNumber>
    </recommendedName>
    <alternativeName>
        <fullName evidence="9">Prolipoprotein signal peptidase</fullName>
    </alternativeName>
    <alternativeName>
        <fullName evidence="9">Signal peptidase II</fullName>
        <shortName evidence="9">SPase II</shortName>
    </alternativeName>
</protein>
<dbReference type="UniPathway" id="UPA00665"/>
<feature type="transmembrane region" description="Helical" evidence="9">
    <location>
        <begin position="146"/>
        <end position="167"/>
    </location>
</feature>
<dbReference type="Pfam" id="PF01252">
    <property type="entry name" value="Peptidase_A8"/>
    <property type="match status" value="1"/>
</dbReference>
<evidence type="ECO:0000256" key="9">
    <source>
        <dbReference type="HAMAP-Rule" id="MF_00161"/>
    </source>
</evidence>
<evidence type="ECO:0000256" key="8">
    <source>
        <dbReference type="ARBA" id="ARBA00023136"/>
    </source>
</evidence>
<feature type="transmembrane region" description="Helical" evidence="9">
    <location>
        <begin position="79"/>
        <end position="98"/>
    </location>
</feature>
<evidence type="ECO:0000256" key="5">
    <source>
        <dbReference type="ARBA" id="ARBA00022750"/>
    </source>
</evidence>
<proteinExistence type="inferred from homology"/>
<dbReference type="PRINTS" id="PR00781">
    <property type="entry name" value="LIPOSIGPTASE"/>
</dbReference>
<dbReference type="InterPro" id="IPR001872">
    <property type="entry name" value="Peptidase_A8"/>
</dbReference>
<gene>
    <name evidence="9 11" type="primary">lspA</name>
    <name evidence="11" type="ORF">DPM12_06865</name>
</gene>
<keyword evidence="3 9" id="KW-0645">Protease</keyword>
<accession>A0A329QW57</accession>
<feature type="transmembrane region" description="Helical" evidence="9">
    <location>
        <begin position="105"/>
        <end position="126"/>
    </location>
</feature>
<comment type="catalytic activity">
    <reaction evidence="9">
        <text>Release of signal peptides from bacterial membrane prolipoproteins. Hydrolyzes -Xaa-Yaa-Zaa-|-(S,diacylglyceryl)Cys-, in which Xaa is hydrophobic (preferably Leu), and Yaa (Ala or Ser) and Zaa (Gly or Ala) have small, neutral side chains.</text>
        <dbReference type="EC" id="3.4.23.36"/>
    </reaction>
</comment>
<dbReference type="AlphaFoldDB" id="A0A329QW57"/>
<evidence type="ECO:0000256" key="10">
    <source>
        <dbReference type="RuleBase" id="RU004181"/>
    </source>
</evidence>
<name>A0A329QW57_9ACTN</name>
<evidence type="ECO:0000313" key="12">
    <source>
        <dbReference type="Proteomes" id="UP000250462"/>
    </source>
</evidence>
<dbReference type="PANTHER" id="PTHR33695">
    <property type="entry name" value="LIPOPROTEIN SIGNAL PEPTIDASE"/>
    <property type="match status" value="1"/>
</dbReference>
<feature type="transmembrane region" description="Helical" evidence="9">
    <location>
        <begin position="24"/>
        <end position="44"/>
    </location>
</feature>
<keyword evidence="4 9" id="KW-0812">Transmembrane</keyword>
<dbReference type="EC" id="3.4.23.36" evidence="9"/>
<dbReference type="HAMAP" id="MF_00161">
    <property type="entry name" value="LspA"/>
    <property type="match status" value="1"/>
</dbReference>
<evidence type="ECO:0000256" key="1">
    <source>
        <dbReference type="ARBA" id="ARBA00006139"/>
    </source>
</evidence>
<evidence type="ECO:0000256" key="2">
    <source>
        <dbReference type="ARBA" id="ARBA00022475"/>
    </source>
</evidence>
<comment type="caution">
    <text evidence="11">The sequence shown here is derived from an EMBL/GenBank/DDBJ whole genome shotgun (WGS) entry which is preliminary data.</text>
</comment>
<keyword evidence="2 9" id="KW-1003">Cell membrane</keyword>
<evidence type="ECO:0000256" key="6">
    <source>
        <dbReference type="ARBA" id="ARBA00022801"/>
    </source>
</evidence>
<keyword evidence="7 9" id="KW-1133">Transmembrane helix</keyword>
<feature type="active site" evidence="9">
    <location>
        <position position="152"/>
    </location>
</feature>
<dbReference type="OrthoDB" id="4308908at2"/>
<keyword evidence="8 9" id="KW-0472">Membrane</keyword>
<dbReference type="RefSeq" id="WP_112257565.1">
    <property type="nucleotide sequence ID" value="NZ_QMIG01000004.1"/>
</dbReference>
<evidence type="ECO:0000313" key="11">
    <source>
        <dbReference type="EMBL" id="RAW16353.1"/>
    </source>
</evidence>
<dbReference type="NCBIfam" id="TIGR00077">
    <property type="entry name" value="lspA"/>
    <property type="match status" value="1"/>
</dbReference>
<sequence length="185" mass="19531">MQTTAGASLSHDAAGPRKPRRRTAMLLAIAVAVLGLDQLTKVWAVSALGDGRVVDVIGEILQFRLVRNPGAAFSMFTDHTLVLTIIAIAVIAVIVWISHRVTSPMWAVALGGLLGGASGTLADRLFREPGPMRGHVVDFIALPNWPIFNVADSAIVGAAILIALLSFRGVAFSTVGEREAGSEQR</sequence>
<organism evidence="11 12">
    <name type="scientific">Phytoactinopolyspora halophila</name>
    <dbReference type="NCBI Taxonomy" id="1981511"/>
    <lineage>
        <taxon>Bacteria</taxon>
        <taxon>Bacillati</taxon>
        <taxon>Actinomycetota</taxon>
        <taxon>Actinomycetes</taxon>
        <taxon>Jiangellales</taxon>
        <taxon>Jiangellaceae</taxon>
        <taxon>Phytoactinopolyspora</taxon>
    </lineage>
</organism>
<feature type="active site" evidence="9">
    <location>
        <position position="138"/>
    </location>
</feature>
<keyword evidence="12" id="KW-1185">Reference proteome</keyword>
<keyword evidence="5 9" id="KW-0064">Aspartyl protease</keyword>
<keyword evidence="6 9" id="KW-0378">Hydrolase</keyword>
<evidence type="ECO:0000256" key="7">
    <source>
        <dbReference type="ARBA" id="ARBA00022989"/>
    </source>
</evidence>
<dbReference type="Proteomes" id="UP000250462">
    <property type="component" value="Unassembled WGS sequence"/>
</dbReference>
<reference evidence="11 12" key="1">
    <citation type="submission" date="2018-06" db="EMBL/GenBank/DDBJ databases">
        <title>Phytoactinopolyspora halophila sp. nov., a novel halophilic actinomycete isolated from a saline soil in China.</title>
        <authorList>
            <person name="Tang S.-K."/>
        </authorList>
    </citation>
    <scope>NUCLEOTIDE SEQUENCE [LARGE SCALE GENOMIC DNA]</scope>
    <source>
        <strain evidence="11 12">YIM 96934</strain>
    </source>
</reference>